<dbReference type="EMBL" id="FOMW01000019">
    <property type="protein sequence ID" value="SFF11491.1"/>
    <property type="molecule type" value="Genomic_DNA"/>
</dbReference>
<protein>
    <submittedName>
        <fullName evidence="1">Uncharacterized protein</fullName>
    </submittedName>
</protein>
<keyword evidence="2" id="KW-1185">Reference proteome</keyword>
<reference evidence="1 2" key="1">
    <citation type="submission" date="2016-10" db="EMBL/GenBank/DDBJ databases">
        <authorList>
            <person name="de Groot N.N."/>
        </authorList>
    </citation>
    <scope>NUCLEOTIDE SEQUENCE [LARGE SCALE GENOMIC DNA]</scope>
    <source>
        <strain evidence="1 2">DSM 11443</strain>
    </source>
</reference>
<gene>
    <name evidence="1" type="ORF">SAMN04488523_1199</name>
</gene>
<accession>A0A1I2G4D3</accession>
<organism evidence="1 2">
    <name type="scientific">Sulfitobacter brevis</name>
    <dbReference type="NCBI Taxonomy" id="74348"/>
    <lineage>
        <taxon>Bacteria</taxon>
        <taxon>Pseudomonadati</taxon>
        <taxon>Pseudomonadota</taxon>
        <taxon>Alphaproteobacteria</taxon>
        <taxon>Rhodobacterales</taxon>
        <taxon>Roseobacteraceae</taxon>
        <taxon>Sulfitobacter</taxon>
    </lineage>
</organism>
<dbReference type="Proteomes" id="UP000198977">
    <property type="component" value="Unassembled WGS sequence"/>
</dbReference>
<proteinExistence type="predicted"/>
<evidence type="ECO:0000313" key="2">
    <source>
        <dbReference type="Proteomes" id="UP000198977"/>
    </source>
</evidence>
<sequence length="105" mass="11770">MHQSLGLSFPVDSVRTKDGCIQAGAGNIGVFAKDAFDNEIFEFGRVMVATGTSQYSQWLQAGEFNHHTIVGSFGDETAMRGRGWKEYNYQSHQLPWEDKPVKNLE</sequence>
<dbReference type="AlphaFoldDB" id="A0A1I2G4D3"/>
<evidence type="ECO:0000313" key="1">
    <source>
        <dbReference type="EMBL" id="SFF11491.1"/>
    </source>
</evidence>
<name>A0A1I2G4D3_9RHOB</name>